<dbReference type="EMBL" id="MN739387">
    <property type="protein sequence ID" value="QHT02031.1"/>
    <property type="molecule type" value="Genomic_DNA"/>
</dbReference>
<dbReference type="AlphaFoldDB" id="A0A6C0CC68"/>
<organism evidence="1">
    <name type="scientific">viral metagenome</name>
    <dbReference type="NCBI Taxonomy" id="1070528"/>
    <lineage>
        <taxon>unclassified sequences</taxon>
        <taxon>metagenomes</taxon>
        <taxon>organismal metagenomes</taxon>
    </lineage>
</organism>
<evidence type="ECO:0000313" key="1">
    <source>
        <dbReference type="EMBL" id="QHT02031.1"/>
    </source>
</evidence>
<accession>A0A6C0CC68</accession>
<protein>
    <submittedName>
        <fullName evidence="1">Uncharacterized protein</fullName>
    </submittedName>
</protein>
<sequence>MTSNTKLTNLNTNIDDYSIEELYNLLELEEFTREQIIISVNYLTTNVFNNNETIKEFFLNIQDKLLNYLTTYNSSFDNLLHANANSNIETNNDDMSETSDVLSETIDNLKEGFDGLNMESDHITSARTNDTIQPLSNFVISNVLRKKKFYFDTTQKIYSNEDPTNCKMYVQRTINVMKATLISLTCKVPLLIHTSKLNNFFTIQKFVGSVCDFSAQIIIDDGYYEESVSMAEAININIQKKANSLLSEDSAFNFLKDLTFSFNYLNKSVFELNYNQQTYDISYYSIDFTSTANTYYALSNILGFTSASIITSDIITNTGLQTLTSPKPYNTISNKLPFFFCFEDNNHSIISNYICRKANIIQSRVLARIAPLTCPQTSNTLSTKFNEFNSNTLLYNGRVNIENFTVKIIDIYGNILLSIDNDYCFEIEFECEELTSTSNSSNILPNLV</sequence>
<proteinExistence type="predicted"/>
<name>A0A6C0CC68_9ZZZZ</name>
<reference evidence="1" key="1">
    <citation type="journal article" date="2020" name="Nature">
        <title>Giant virus diversity and host interactions through global metagenomics.</title>
        <authorList>
            <person name="Schulz F."/>
            <person name="Roux S."/>
            <person name="Paez-Espino D."/>
            <person name="Jungbluth S."/>
            <person name="Walsh D.A."/>
            <person name="Denef V.J."/>
            <person name="McMahon K.D."/>
            <person name="Konstantinidis K.T."/>
            <person name="Eloe-Fadrosh E.A."/>
            <person name="Kyrpides N.C."/>
            <person name="Woyke T."/>
        </authorList>
    </citation>
    <scope>NUCLEOTIDE SEQUENCE</scope>
    <source>
        <strain evidence="1">GVMAG-M-3300020523-10</strain>
    </source>
</reference>